<accession>A0A7C3SNK4</accession>
<gene>
    <name evidence="2" type="ORF">ENV35_01505</name>
</gene>
<sequence length="187" mass="21068">MAIIKIKEGYEIKPEGLYVLRVNKIDVRTSERGVTAGSQFLVWEDIIVESPDHPELVGDTFTHSTPAGCSPKSKYYKVFQSVGMSIPEGQKEIEFDTDELIGKEFVADVIVVKVNDQERNDFKNVWSIEEFQEQQRKATQIFNKKLGGVSKETWGRISAQSSPNSTTSDNKDTKPSSDKKSVFNFPV</sequence>
<reference evidence="2" key="1">
    <citation type="journal article" date="2020" name="mSystems">
        <title>Genome- and Community-Level Interaction Insights into Carbon Utilization and Element Cycling Functions of Hydrothermarchaeota in Hydrothermal Sediment.</title>
        <authorList>
            <person name="Zhou Z."/>
            <person name="Liu Y."/>
            <person name="Xu W."/>
            <person name="Pan J."/>
            <person name="Luo Z.H."/>
            <person name="Li M."/>
        </authorList>
    </citation>
    <scope>NUCLEOTIDE SEQUENCE [LARGE SCALE GENOMIC DNA]</scope>
    <source>
        <strain evidence="2">SpSt-751</strain>
    </source>
</reference>
<feature type="compositionally biased region" description="Basic and acidic residues" evidence="1">
    <location>
        <begin position="169"/>
        <end position="181"/>
    </location>
</feature>
<dbReference type="AlphaFoldDB" id="A0A7C3SNK4"/>
<comment type="caution">
    <text evidence="2">The sequence shown here is derived from an EMBL/GenBank/DDBJ whole genome shotgun (WGS) entry which is preliminary data.</text>
</comment>
<proteinExistence type="predicted"/>
<protein>
    <submittedName>
        <fullName evidence="2">Uncharacterized protein</fullName>
    </submittedName>
</protein>
<evidence type="ECO:0000256" key="1">
    <source>
        <dbReference type="SAM" id="MobiDB-lite"/>
    </source>
</evidence>
<feature type="region of interest" description="Disordered" evidence="1">
    <location>
        <begin position="153"/>
        <end position="187"/>
    </location>
</feature>
<organism evidence="2">
    <name type="scientific">Dictyoglomus turgidum</name>
    <dbReference type="NCBI Taxonomy" id="513050"/>
    <lineage>
        <taxon>Bacteria</taxon>
        <taxon>Pseudomonadati</taxon>
        <taxon>Dictyoglomota</taxon>
        <taxon>Dictyoglomia</taxon>
        <taxon>Dictyoglomales</taxon>
        <taxon>Dictyoglomaceae</taxon>
        <taxon>Dictyoglomus</taxon>
    </lineage>
</organism>
<feature type="compositionally biased region" description="Polar residues" evidence="1">
    <location>
        <begin position="158"/>
        <end position="168"/>
    </location>
</feature>
<evidence type="ECO:0000313" key="2">
    <source>
        <dbReference type="EMBL" id="HGB30536.1"/>
    </source>
</evidence>
<name>A0A7C3SNK4_9BACT</name>
<dbReference type="EMBL" id="DTGA01000036">
    <property type="protein sequence ID" value="HGB30536.1"/>
    <property type="molecule type" value="Genomic_DNA"/>
</dbReference>